<feature type="compositionally biased region" description="Polar residues" evidence="1">
    <location>
        <begin position="42"/>
        <end position="52"/>
    </location>
</feature>
<reference evidence="3" key="1">
    <citation type="submission" date="2022-10" db="EMBL/GenBank/DDBJ databases">
        <title>Culturing micro-colonial fungi from biological soil crusts in the Mojave desert and describing Neophaeococcomyces mojavensis, and introducing the new genera and species Taxawa tesnikishii.</title>
        <authorList>
            <person name="Kurbessoian T."/>
            <person name="Stajich J.E."/>
        </authorList>
    </citation>
    <scope>NUCLEOTIDE SEQUENCE</scope>
    <source>
        <strain evidence="3">TK_41</strain>
    </source>
</reference>
<name>A0AA38XE14_9EURO</name>
<dbReference type="InterPro" id="IPR019327">
    <property type="entry name" value="WKF"/>
</dbReference>
<dbReference type="PANTHER" id="PTHR22306">
    <property type="entry name" value="CHROMOSOME 7 OPEN READING FRAME 50"/>
    <property type="match status" value="1"/>
</dbReference>
<evidence type="ECO:0000313" key="3">
    <source>
        <dbReference type="EMBL" id="KAJ9611670.1"/>
    </source>
</evidence>
<feature type="compositionally biased region" description="Basic and acidic residues" evidence="1">
    <location>
        <begin position="214"/>
        <end position="245"/>
    </location>
</feature>
<proteinExistence type="predicted"/>
<feature type="region of interest" description="Disordered" evidence="1">
    <location>
        <begin position="33"/>
        <end position="147"/>
    </location>
</feature>
<feature type="compositionally biased region" description="Polar residues" evidence="1">
    <location>
        <begin position="75"/>
        <end position="101"/>
    </location>
</feature>
<evidence type="ECO:0000313" key="4">
    <source>
        <dbReference type="Proteomes" id="UP001172673"/>
    </source>
</evidence>
<dbReference type="EMBL" id="JAPDRK010000006">
    <property type="protein sequence ID" value="KAJ9611670.1"/>
    <property type="molecule type" value="Genomic_DNA"/>
</dbReference>
<dbReference type="AlphaFoldDB" id="A0AA38XE14"/>
<comment type="caution">
    <text evidence="3">The sequence shown here is derived from an EMBL/GenBank/DDBJ whole genome shotgun (WGS) entry which is preliminary data.</text>
</comment>
<feature type="compositionally biased region" description="Low complexity" evidence="1">
    <location>
        <begin position="362"/>
        <end position="384"/>
    </location>
</feature>
<evidence type="ECO:0000256" key="1">
    <source>
        <dbReference type="SAM" id="MobiDB-lite"/>
    </source>
</evidence>
<organism evidence="3 4">
    <name type="scientific">Cladophialophora chaetospira</name>
    <dbReference type="NCBI Taxonomy" id="386627"/>
    <lineage>
        <taxon>Eukaryota</taxon>
        <taxon>Fungi</taxon>
        <taxon>Dikarya</taxon>
        <taxon>Ascomycota</taxon>
        <taxon>Pezizomycotina</taxon>
        <taxon>Eurotiomycetes</taxon>
        <taxon>Chaetothyriomycetidae</taxon>
        <taxon>Chaetothyriales</taxon>
        <taxon>Herpotrichiellaceae</taxon>
        <taxon>Cladophialophora</taxon>
    </lineage>
</organism>
<evidence type="ECO:0000259" key="2">
    <source>
        <dbReference type="Pfam" id="PF10180"/>
    </source>
</evidence>
<feature type="compositionally biased region" description="Basic and acidic residues" evidence="1">
    <location>
        <begin position="63"/>
        <end position="72"/>
    </location>
</feature>
<keyword evidence="4" id="KW-1185">Reference proteome</keyword>
<feature type="compositionally biased region" description="Basic residues" evidence="1">
    <location>
        <begin position="308"/>
        <end position="318"/>
    </location>
</feature>
<dbReference type="PANTHER" id="PTHR22306:SF2">
    <property type="entry name" value="CHROMOSOME 7 OPEN READING FRAME 50"/>
    <property type="match status" value="1"/>
</dbReference>
<feature type="region of interest" description="Disordered" evidence="1">
    <location>
        <begin position="291"/>
        <end position="384"/>
    </location>
</feature>
<accession>A0AA38XE14</accession>
<sequence>MTTNRPGLPAWKRLGLKLKYASEVPERIYANGSSAPAVETAPVTSGNPQLTASEPLKKKRKIECKSERKERSTLPLPTNANGTAQHSGRSLKKQVSFSSDTKFAAPTADDDIAPVETTSEGSHSKKPKRKSEKKSQQPPARKSNASIDYLDQYHSDWSSWKFNKNRETWILKHVFSENDIPPDHNLAIAEYIHGLQGTGARERLKTQCLDSLRKAKETESESGRNKDSSTRSDKYIQRLRDDLDKPATSSQAGSQKDGEDDQKYKDWIRRQSRPTLLLWALGLDEQLVSNGTETKSSTGLNGVDAATKAKKGRGRKTRTTVVDYESSSSSSGSSSDSESEEDKGDKKMSNGTAVVAVEEDTSSSGSEAETSSSDSESSSGPEDS</sequence>
<gene>
    <name evidence="3" type="ORF">H2200_004854</name>
</gene>
<dbReference type="Pfam" id="PF10180">
    <property type="entry name" value="WKF"/>
    <property type="match status" value="1"/>
</dbReference>
<feature type="compositionally biased region" description="Low complexity" evidence="1">
    <location>
        <begin position="325"/>
        <end position="336"/>
    </location>
</feature>
<feature type="compositionally biased region" description="Polar residues" evidence="1">
    <location>
        <begin position="291"/>
        <end position="300"/>
    </location>
</feature>
<feature type="region of interest" description="Disordered" evidence="1">
    <location>
        <begin position="214"/>
        <end position="265"/>
    </location>
</feature>
<protein>
    <recommendedName>
        <fullName evidence="2">WKF domain-containing protein</fullName>
    </recommendedName>
</protein>
<dbReference type="Proteomes" id="UP001172673">
    <property type="component" value="Unassembled WGS sequence"/>
</dbReference>
<feature type="domain" description="WKF" evidence="2">
    <location>
        <begin position="148"/>
        <end position="209"/>
    </location>
</feature>